<reference evidence="1 2" key="1">
    <citation type="submission" date="2017-10" db="EMBL/GenBank/DDBJ databases">
        <title>Analysis of the genome sequences of Rhizobium populations associated to common bean (phaseolus vulgaris).</title>
        <authorList>
            <person name="Bustos P."/>
            <person name="Santamaria R.I."/>
            <person name="Miranda-Sanchez F."/>
            <person name="Perez-Carrascal O."/>
            <person name="Juarez S."/>
            <person name="Lozano L."/>
            <person name="Martinez-Flores I."/>
            <person name="Vinuesa P."/>
            <person name="Martinez-Romero E."/>
            <person name="Cevallos M.A."/>
            <person name="Romero D."/>
            <person name="Davila G."/>
            <person name="Gonzalez V."/>
        </authorList>
    </citation>
    <scope>NUCLEOTIDE SEQUENCE [LARGE SCALE GENOMIC DNA]</scope>
    <source>
        <strain evidence="1 2">NXT3</strain>
    </source>
</reference>
<sequence length="92" mass="10433">MHNHRTAIVTDVADVAGGSAATSSRERQRRYRERRKAGRRMIQVEVNEVELAAALERLHFLDPLKADDDEAVQQAFDEMVRVLCRALADDDV</sequence>
<dbReference type="Proteomes" id="UP000239340">
    <property type="component" value="Chromosome"/>
</dbReference>
<proteinExistence type="predicted"/>
<name>A0A2L0H467_RHIFR</name>
<dbReference type="EMBL" id="CP024307">
    <property type="protein sequence ID" value="AUX76291.1"/>
    <property type="molecule type" value="Genomic_DNA"/>
</dbReference>
<protein>
    <submittedName>
        <fullName evidence="1">Uncharacterized protein</fullName>
    </submittedName>
</protein>
<evidence type="ECO:0000313" key="1">
    <source>
        <dbReference type="EMBL" id="AUX76291.1"/>
    </source>
</evidence>
<evidence type="ECO:0000313" key="2">
    <source>
        <dbReference type="Proteomes" id="UP000239340"/>
    </source>
</evidence>
<gene>
    <name evidence="1" type="ORF">NXT3_CH01719</name>
</gene>
<accession>A0A2L0H467</accession>
<organism evidence="1 2">
    <name type="scientific">Rhizobium fredii</name>
    <name type="common">Sinorhizobium fredii</name>
    <dbReference type="NCBI Taxonomy" id="380"/>
    <lineage>
        <taxon>Bacteria</taxon>
        <taxon>Pseudomonadati</taxon>
        <taxon>Pseudomonadota</taxon>
        <taxon>Alphaproteobacteria</taxon>
        <taxon>Hyphomicrobiales</taxon>
        <taxon>Rhizobiaceae</taxon>
        <taxon>Sinorhizobium/Ensifer group</taxon>
        <taxon>Sinorhizobium</taxon>
    </lineage>
</organism>
<dbReference type="AlphaFoldDB" id="A0A2L0H467"/>